<accession>S3CU45</accession>
<feature type="region of interest" description="Disordered" evidence="1">
    <location>
        <begin position="1"/>
        <end position="31"/>
    </location>
</feature>
<evidence type="ECO:0000259" key="2">
    <source>
        <dbReference type="Pfam" id="PF20150"/>
    </source>
</evidence>
<evidence type="ECO:0000313" key="4">
    <source>
        <dbReference type="Proteomes" id="UP000016922"/>
    </source>
</evidence>
<dbReference type="PANTHER" id="PTHR35910:SF6">
    <property type="entry name" value="2EXR DOMAIN-CONTAINING PROTEIN"/>
    <property type="match status" value="1"/>
</dbReference>
<dbReference type="HOGENOM" id="CLU_1245483_0_0_1"/>
<evidence type="ECO:0000256" key="1">
    <source>
        <dbReference type="SAM" id="MobiDB-lite"/>
    </source>
</evidence>
<protein>
    <recommendedName>
        <fullName evidence="2">2EXR domain-containing protein</fullName>
    </recommendedName>
</protein>
<dbReference type="AlphaFoldDB" id="S3CU45"/>
<feature type="domain" description="2EXR" evidence="2">
    <location>
        <begin position="38"/>
        <end position="137"/>
    </location>
</feature>
<evidence type="ECO:0000313" key="3">
    <source>
        <dbReference type="EMBL" id="EPE29932.1"/>
    </source>
</evidence>
<dbReference type="OrthoDB" id="3565000at2759"/>
<name>S3CU45_GLAL2</name>
<dbReference type="GeneID" id="19460150"/>
<dbReference type="Proteomes" id="UP000016922">
    <property type="component" value="Unassembled WGS sequence"/>
</dbReference>
<dbReference type="KEGG" id="glz:GLAREA_01092"/>
<dbReference type="Pfam" id="PF20150">
    <property type="entry name" value="2EXR"/>
    <property type="match status" value="1"/>
</dbReference>
<dbReference type="PANTHER" id="PTHR35910">
    <property type="entry name" value="2EXR DOMAIN-CONTAINING PROTEIN"/>
    <property type="match status" value="1"/>
</dbReference>
<proteinExistence type="predicted"/>
<reference evidence="3 4" key="1">
    <citation type="journal article" date="2013" name="BMC Genomics">
        <title>Genomics-driven discovery of the pneumocandin biosynthetic gene cluster in the fungus Glarea lozoyensis.</title>
        <authorList>
            <person name="Chen L."/>
            <person name="Yue Q."/>
            <person name="Zhang X."/>
            <person name="Xiang M."/>
            <person name="Wang C."/>
            <person name="Li S."/>
            <person name="Che Y."/>
            <person name="Ortiz-Lopez F.J."/>
            <person name="Bills G.F."/>
            <person name="Liu X."/>
            <person name="An Z."/>
        </authorList>
    </citation>
    <scope>NUCLEOTIDE SEQUENCE [LARGE SCALE GENOMIC DNA]</scope>
    <source>
        <strain evidence="4">ATCC 20868 / MF5171</strain>
    </source>
</reference>
<sequence>MTEHTISVVDPSPASLEKANPSIAPSTETTPTTPLKEFHLFPKLIPELRLRVWHFICHEPGTVYMDYIFQPDVPASLCKYPICRNKTSVPPPVFHINKESRTEALRIFRVFIPQQKLQQHANIAQQTVYFNPHVDTIVVRETYVSFFTRLVLNSLSKNVLVMIRFLEFKSVSVNDEWWLSRELLYSGIREKEFTPHDSLVSCFVSLTNIETLAIVVLSMVGR</sequence>
<organism evidence="3 4">
    <name type="scientific">Glarea lozoyensis (strain ATCC 20868 / MF5171)</name>
    <dbReference type="NCBI Taxonomy" id="1116229"/>
    <lineage>
        <taxon>Eukaryota</taxon>
        <taxon>Fungi</taxon>
        <taxon>Dikarya</taxon>
        <taxon>Ascomycota</taxon>
        <taxon>Pezizomycotina</taxon>
        <taxon>Leotiomycetes</taxon>
        <taxon>Helotiales</taxon>
        <taxon>Helotiaceae</taxon>
        <taxon>Glarea</taxon>
    </lineage>
</organism>
<gene>
    <name evidence="3" type="ORF">GLAREA_01092</name>
</gene>
<dbReference type="EMBL" id="KE145367">
    <property type="protein sequence ID" value="EPE29932.1"/>
    <property type="molecule type" value="Genomic_DNA"/>
</dbReference>
<keyword evidence="4" id="KW-1185">Reference proteome</keyword>
<dbReference type="RefSeq" id="XP_008084041.1">
    <property type="nucleotide sequence ID" value="XM_008085850.1"/>
</dbReference>
<dbReference type="InterPro" id="IPR045518">
    <property type="entry name" value="2EXR"/>
</dbReference>